<gene>
    <name evidence="1" type="ORF">SAMN05216290_4034</name>
</gene>
<name>A0A1I0RRZ4_9BACT</name>
<keyword evidence="2" id="KW-1185">Reference proteome</keyword>
<reference evidence="2" key="1">
    <citation type="submission" date="2016-10" db="EMBL/GenBank/DDBJ databases">
        <authorList>
            <person name="Varghese N."/>
            <person name="Submissions S."/>
        </authorList>
    </citation>
    <scope>NUCLEOTIDE SEQUENCE [LARGE SCALE GENOMIC DNA]</scope>
    <source>
        <strain evidence="2">CGMCC 1.12402</strain>
    </source>
</reference>
<dbReference type="STRING" id="1267423.SAMN05216290_4034"/>
<evidence type="ECO:0000313" key="2">
    <source>
        <dbReference type="Proteomes" id="UP000199437"/>
    </source>
</evidence>
<sequence length="342" mass="39531">MLLQYNILSQVAFRHDYFHNQRLNSLEWIPSKATERLAKNCGLLFKPAKDTLKILASTDADNNNQLSDWLREDFSLTFLIRFNEPFWSNISEVSKPNNKCFYFTNIDKDATSEVLLHQNELVTSEDLVEPVNQLIYTLGTAESGDFKIVQGINGEDCSSAIKQIDNQYILDTKPLDEGIYNLTQGETLIKKLFISKQAGQFDAVCHLAFSKDFGDTINADWTWNFKSFKVQFGTKATYWRYFLPYEKMEDLEGIQIINGIKDQVFNTGEKVAIQERDMIQFTSLSPIKLEEKRERGFQLRKNMGVQNKSEGVVISRLPEPEKTSLYRVDEQGNKYTEIYINL</sequence>
<proteinExistence type="predicted"/>
<organism evidence="1 2">
    <name type="scientific">Roseivirga pacifica</name>
    <dbReference type="NCBI Taxonomy" id="1267423"/>
    <lineage>
        <taxon>Bacteria</taxon>
        <taxon>Pseudomonadati</taxon>
        <taxon>Bacteroidota</taxon>
        <taxon>Cytophagia</taxon>
        <taxon>Cytophagales</taxon>
        <taxon>Roseivirgaceae</taxon>
        <taxon>Roseivirga</taxon>
    </lineage>
</organism>
<dbReference type="EMBL" id="FOIR01000006">
    <property type="protein sequence ID" value="SEW44104.1"/>
    <property type="molecule type" value="Genomic_DNA"/>
</dbReference>
<dbReference type="GeneID" id="99988698"/>
<dbReference type="RefSeq" id="WP_090261257.1">
    <property type="nucleotide sequence ID" value="NZ_FOIR01000006.1"/>
</dbReference>
<protein>
    <submittedName>
        <fullName evidence="1">Uncharacterized protein</fullName>
    </submittedName>
</protein>
<accession>A0A1I0RRZ4</accession>
<dbReference type="Proteomes" id="UP000199437">
    <property type="component" value="Unassembled WGS sequence"/>
</dbReference>
<dbReference type="OrthoDB" id="654620at2"/>
<dbReference type="AlphaFoldDB" id="A0A1I0RRZ4"/>
<evidence type="ECO:0000313" key="1">
    <source>
        <dbReference type="EMBL" id="SEW44104.1"/>
    </source>
</evidence>